<evidence type="ECO:0000259" key="6">
    <source>
        <dbReference type="PROSITE" id="PS50066"/>
    </source>
</evidence>
<organism evidence="7 8">
    <name type="scientific">Carya illinoinensis</name>
    <name type="common">Pecan</name>
    <dbReference type="NCBI Taxonomy" id="32201"/>
    <lineage>
        <taxon>Eukaryota</taxon>
        <taxon>Viridiplantae</taxon>
        <taxon>Streptophyta</taxon>
        <taxon>Embryophyta</taxon>
        <taxon>Tracheophyta</taxon>
        <taxon>Spermatophyta</taxon>
        <taxon>Magnoliopsida</taxon>
        <taxon>eudicotyledons</taxon>
        <taxon>Gunneridae</taxon>
        <taxon>Pentapetalae</taxon>
        <taxon>rosids</taxon>
        <taxon>fabids</taxon>
        <taxon>Fagales</taxon>
        <taxon>Juglandaceae</taxon>
        <taxon>Carya</taxon>
    </lineage>
</organism>
<dbReference type="PANTHER" id="PTHR11945">
    <property type="entry name" value="MADS BOX PROTEIN"/>
    <property type="match status" value="1"/>
</dbReference>
<comment type="subcellular location">
    <subcellularLocation>
        <location evidence="1">Nucleus</location>
    </subcellularLocation>
</comment>
<dbReference type="InterPro" id="IPR033896">
    <property type="entry name" value="MEF2-like_N"/>
</dbReference>
<dbReference type="Gene3D" id="6.10.140.920">
    <property type="match status" value="1"/>
</dbReference>
<proteinExistence type="predicted"/>
<name>A0A8T1PDE5_CARIL</name>
<dbReference type="GO" id="GO:0000981">
    <property type="term" value="F:DNA-binding transcription factor activity, RNA polymerase II-specific"/>
    <property type="evidence" value="ECO:0007669"/>
    <property type="project" value="TreeGrafter"/>
</dbReference>
<accession>A0A8T1PDE5</accession>
<keyword evidence="5" id="KW-0539">Nucleus</keyword>
<protein>
    <recommendedName>
        <fullName evidence="6">MADS-box domain-containing protein</fullName>
    </recommendedName>
</protein>
<dbReference type="SUPFAM" id="SSF55455">
    <property type="entry name" value="SRF-like"/>
    <property type="match status" value="1"/>
</dbReference>
<dbReference type="EMBL" id="CM031817">
    <property type="protein sequence ID" value="KAG6642189.1"/>
    <property type="molecule type" value="Genomic_DNA"/>
</dbReference>
<dbReference type="PROSITE" id="PS50066">
    <property type="entry name" value="MADS_BOX_2"/>
    <property type="match status" value="1"/>
</dbReference>
<dbReference type="CDD" id="cd00265">
    <property type="entry name" value="MADS_MEF2_like"/>
    <property type="match status" value="1"/>
</dbReference>
<comment type="caution">
    <text evidence="7">The sequence shown here is derived from an EMBL/GenBank/DDBJ whole genome shotgun (WGS) entry which is preliminary data.</text>
</comment>
<dbReference type="GO" id="GO:0000978">
    <property type="term" value="F:RNA polymerase II cis-regulatory region sequence-specific DNA binding"/>
    <property type="evidence" value="ECO:0007669"/>
    <property type="project" value="TreeGrafter"/>
</dbReference>
<keyword evidence="2" id="KW-0805">Transcription regulation</keyword>
<dbReference type="InterPro" id="IPR002100">
    <property type="entry name" value="TF_MADSbox"/>
</dbReference>
<reference evidence="7" key="1">
    <citation type="submission" date="2020-12" db="EMBL/GenBank/DDBJ databases">
        <title>WGS assembly of Carya illinoinensis cv. Pawnee.</title>
        <authorList>
            <person name="Platts A."/>
            <person name="Shu S."/>
            <person name="Wright S."/>
            <person name="Barry K."/>
            <person name="Edger P."/>
            <person name="Pires J.C."/>
            <person name="Schmutz J."/>
        </authorList>
    </citation>
    <scope>NUCLEOTIDE SEQUENCE</scope>
    <source>
        <tissue evidence="7">Leaf</tissue>
    </source>
</reference>
<dbReference type="SMART" id="SM00432">
    <property type="entry name" value="MADS"/>
    <property type="match status" value="1"/>
</dbReference>
<dbReference type="GO" id="GO:0005634">
    <property type="term" value="C:nucleus"/>
    <property type="evidence" value="ECO:0007669"/>
    <property type="project" value="UniProtKB-SubCell"/>
</dbReference>
<evidence type="ECO:0000313" key="7">
    <source>
        <dbReference type="EMBL" id="KAG6642189.1"/>
    </source>
</evidence>
<evidence type="ECO:0000256" key="2">
    <source>
        <dbReference type="ARBA" id="ARBA00023015"/>
    </source>
</evidence>
<evidence type="ECO:0000256" key="1">
    <source>
        <dbReference type="ARBA" id="ARBA00004123"/>
    </source>
</evidence>
<dbReference type="PRINTS" id="PR00404">
    <property type="entry name" value="MADSDOMAIN"/>
</dbReference>
<dbReference type="OrthoDB" id="1898716at2759"/>
<evidence type="ECO:0000256" key="4">
    <source>
        <dbReference type="ARBA" id="ARBA00023163"/>
    </source>
</evidence>
<evidence type="ECO:0000256" key="5">
    <source>
        <dbReference type="ARBA" id="ARBA00023242"/>
    </source>
</evidence>
<keyword evidence="8" id="KW-1185">Reference proteome</keyword>
<dbReference type="AlphaFoldDB" id="A0A8T1PDE5"/>
<evidence type="ECO:0000256" key="3">
    <source>
        <dbReference type="ARBA" id="ARBA00023125"/>
    </source>
</evidence>
<dbReference type="GO" id="GO:0045944">
    <property type="term" value="P:positive regulation of transcription by RNA polymerase II"/>
    <property type="evidence" value="ECO:0007669"/>
    <property type="project" value="InterPro"/>
</dbReference>
<dbReference type="FunFam" id="3.40.1810.10:FF:000006">
    <property type="entry name" value="Agamous-like MADS-box protein AGL62"/>
    <property type="match status" value="1"/>
</dbReference>
<dbReference type="GO" id="GO:0046983">
    <property type="term" value="F:protein dimerization activity"/>
    <property type="evidence" value="ECO:0007669"/>
    <property type="project" value="InterPro"/>
</dbReference>
<keyword evidence="4" id="KW-0804">Transcription</keyword>
<dbReference type="Gene3D" id="3.40.1810.10">
    <property type="entry name" value="Transcription factor, MADS-box"/>
    <property type="match status" value="1"/>
</dbReference>
<dbReference type="Pfam" id="PF00319">
    <property type="entry name" value="SRF-TF"/>
    <property type="match status" value="1"/>
</dbReference>
<feature type="domain" description="MADS-box" evidence="6">
    <location>
        <begin position="9"/>
        <end position="69"/>
    </location>
</feature>
<evidence type="ECO:0000313" key="8">
    <source>
        <dbReference type="Proteomes" id="UP000811609"/>
    </source>
</evidence>
<dbReference type="InterPro" id="IPR036879">
    <property type="entry name" value="TF_MADSbox_sf"/>
</dbReference>
<gene>
    <name evidence="7" type="ORF">CIPAW_09G126300</name>
</gene>
<dbReference type="Proteomes" id="UP000811609">
    <property type="component" value="Chromosome 9"/>
</dbReference>
<dbReference type="PANTHER" id="PTHR11945:SF725">
    <property type="entry name" value="AGAMOUS-LIKE 58-RELATED"/>
    <property type="match status" value="1"/>
</dbReference>
<keyword evidence="3" id="KW-0238">DNA-binding</keyword>
<sequence length="232" mass="25451">MAAEGKRTRGRQKIEMKRIENEDDRLITFSKRRSGVYKKASELATLCGAEVAVVVFSPAGKPFSFGHPSVESVTSRFLNQNPDPHGDRTHPLVEAHRRVRINELSQQYSELVNQLEVERERGKELQKLTKARPGEDKGWWEAPIEELSCEEVQKMDASLRELYNTVCNCVKEKHAAMAGSFPSSSTFLPAGYSAEGATSSNPFAANNASGADPSGSGQGFQPAGYGYGVGHF</sequence>